<evidence type="ECO:0000256" key="2">
    <source>
        <dbReference type="ARBA" id="ARBA00022475"/>
    </source>
</evidence>
<feature type="transmembrane region" description="Helical" evidence="6">
    <location>
        <begin position="46"/>
        <end position="72"/>
    </location>
</feature>
<evidence type="ECO:0000256" key="6">
    <source>
        <dbReference type="SAM" id="Phobius"/>
    </source>
</evidence>
<protein>
    <submittedName>
        <fullName evidence="7">Translocator protein, LysE family</fullName>
    </submittedName>
</protein>
<sequence length="221" mass="23883">MYKFSAGGMGDVDIGLFAGYVFLGLSLAAPIGPVNSARIDKGIKNGFWHAWMVGTGSMITDGIFMAAVYLGLVRFLNIEMVQVFLWLFGGFILIYTGVESVISSKTITVDLYRKKDPLAACFLTGFIMSITSPLSILFWLGIYGSVLAKTAGHYGTGMLLAYSSMIFVGLAIWDVFIAGLTGGFRRYFNHRTLQIISLASGASLIGFGLYFGVQGIKTLLS</sequence>
<evidence type="ECO:0000313" key="7">
    <source>
        <dbReference type="EMBL" id="KWZ76123.1"/>
    </source>
</evidence>
<proteinExistence type="predicted"/>
<feature type="transmembrane region" description="Helical" evidence="6">
    <location>
        <begin position="78"/>
        <end position="98"/>
    </location>
</feature>
<keyword evidence="3 6" id="KW-0812">Transmembrane</keyword>
<feature type="transmembrane region" description="Helical" evidence="6">
    <location>
        <begin position="193"/>
        <end position="213"/>
    </location>
</feature>
<comment type="caution">
    <text evidence="7">The sequence shown here is derived from an EMBL/GenBank/DDBJ whole genome shotgun (WGS) entry which is preliminary data.</text>
</comment>
<dbReference type="Proteomes" id="UP000070376">
    <property type="component" value="Unassembled WGS sequence"/>
</dbReference>
<evidence type="ECO:0000256" key="1">
    <source>
        <dbReference type="ARBA" id="ARBA00004651"/>
    </source>
</evidence>
<dbReference type="AlphaFoldDB" id="A0A133K998"/>
<feature type="transmembrane region" description="Helical" evidence="6">
    <location>
        <begin position="118"/>
        <end position="140"/>
    </location>
</feature>
<gene>
    <name evidence="7" type="ORF">HMPREF3213_03876</name>
</gene>
<comment type="subcellular location">
    <subcellularLocation>
        <location evidence="1">Cell membrane</location>
        <topology evidence="1">Multi-pass membrane protein</topology>
    </subcellularLocation>
</comment>
<feature type="transmembrane region" description="Helical" evidence="6">
    <location>
        <begin position="14"/>
        <end position="34"/>
    </location>
</feature>
<keyword evidence="5 6" id="KW-0472">Membrane</keyword>
<dbReference type="Pfam" id="PF01810">
    <property type="entry name" value="LysE"/>
    <property type="match status" value="1"/>
</dbReference>
<evidence type="ECO:0000313" key="8">
    <source>
        <dbReference type="Proteomes" id="UP000070376"/>
    </source>
</evidence>
<feature type="transmembrane region" description="Helical" evidence="6">
    <location>
        <begin position="160"/>
        <end position="181"/>
    </location>
</feature>
<dbReference type="EMBL" id="LRPN01000211">
    <property type="protein sequence ID" value="KWZ76123.1"/>
    <property type="molecule type" value="Genomic_DNA"/>
</dbReference>
<dbReference type="PANTHER" id="PTHR30086">
    <property type="entry name" value="ARGININE EXPORTER PROTEIN ARGO"/>
    <property type="match status" value="1"/>
</dbReference>
<dbReference type="InterPro" id="IPR001123">
    <property type="entry name" value="LeuE-type"/>
</dbReference>
<dbReference type="PANTHER" id="PTHR30086:SF6">
    <property type="entry name" value="AMINO ACID EFFLUX PROTEIN YCGF-RELATED"/>
    <property type="match status" value="1"/>
</dbReference>
<dbReference type="PATRIC" id="fig|1398.22.peg.3882"/>
<evidence type="ECO:0000256" key="4">
    <source>
        <dbReference type="ARBA" id="ARBA00022989"/>
    </source>
</evidence>
<name>A0A133K998_HEYCO</name>
<reference evidence="8" key="1">
    <citation type="submission" date="2016-01" db="EMBL/GenBank/DDBJ databases">
        <authorList>
            <person name="Mitreva M."/>
            <person name="Pepin K.H."/>
            <person name="Mihindukulasuriya K.A."/>
            <person name="Fulton R."/>
            <person name="Fronick C."/>
            <person name="O'Laughlin M."/>
            <person name="Miner T."/>
            <person name="Herter B."/>
            <person name="Rosa B.A."/>
            <person name="Cordes M."/>
            <person name="Tomlinson C."/>
            <person name="Wollam A."/>
            <person name="Palsikar V.B."/>
            <person name="Mardis E.R."/>
            <person name="Wilson R.K."/>
        </authorList>
    </citation>
    <scope>NUCLEOTIDE SEQUENCE [LARGE SCALE GENOMIC DNA]</scope>
    <source>
        <strain evidence="8">GED7749B</strain>
    </source>
</reference>
<dbReference type="GO" id="GO:0005886">
    <property type="term" value="C:plasma membrane"/>
    <property type="evidence" value="ECO:0007669"/>
    <property type="project" value="UniProtKB-SubCell"/>
</dbReference>
<dbReference type="GO" id="GO:0015171">
    <property type="term" value="F:amino acid transmembrane transporter activity"/>
    <property type="evidence" value="ECO:0007669"/>
    <property type="project" value="TreeGrafter"/>
</dbReference>
<accession>A0A133K998</accession>
<keyword evidence="2" id="KW-1003">Cell membrane</keyword>
<evidence type="ECO:0000256" key="5">
    <source>
        <dbReference type="ARBA" id="ARBA00023136"/>
    </source>
</evidence>
<evidence type="ECO:0000256" key="3">
    <source>
        <dbReference type="ARBA" id="ARBA00022692"/>
    </source>
</evidence>
<keyword evidence="4 6" id="KW-1133">Transmembrane helix</keyword>
<organism evidence="7 8">
    <name type="scientific">Heyndrickxia coagulans</name>
    <name type="common">Weizmannia coagulans</name>
    <dbReference type="NCBI Taxonomy" id="1398"/>
    <lineage>
        <taxon>Bacteria</taxon>
        <taxon>Bacillati</taxon>
        <taxon>Bacillota</taxon>
        <taxon>Bacilli</taxon>
        <taxon>Bacillales</taxon>
        <taxon>Bacillaceae</taxon>
        <taxon>Heyndrickxia</taxon>
    </lineage>
</organism>